<name>A0A410GDV0_9BURK</name>
<dbReference type="Proteomes" id="UP000283474">
    <property type="component" value="Chromosome"/>
</dbReference>
<organism evidence="3 4">
    <name type="scientific">Pollutimonas thiosulfatoxidans</name>
    <dbReference type="NCBI Taxonomy" id="2028345"/>
    <lineage>
        <taxon>Bacteria</taxon>
        <taxon>Pseudomonadati</taxon>
        <taxon>Pseudomonadota</taxon>
        <taxon>Betaproteobacteria</taxon>
        <taxon>Burkholderiales</taxon>
        <taxon>Alcaligenaceae</taxon>
        <taxon>Pollutimonas</taxon>
    </lineage>
</organism>
<dbReference type="OrthoDB" id="9776455at2"/>
<keyword evidence="4" id="KW-1185">Reference proteome</keyword>
<keyword evidence="2" id="KW-1133">Transmembrane helix</keyword>
<reference evidence="3 4" key="1">
    <citation type="submission" date="2017-08" db="EMBL/GenBank/DDBJ databases">
        <authorList>
            <person name="Park S.-J."/>
            <person name="Kim H."/>
        </authorList>
    </citation>
    <scope>NUCLEOTIDE SEQUENCE [LARGE SCALE GENOMIC DNA]</scope>
    <source>
        <strain evidence="4">ye3</strain>
    </source>
</reference>
<dbReference type="RefSeq" id="WP_128355469.1">
    <property type="nucleotide sequence ID" value="NZ_CP022987.1"/>
</dbReference>
<accession>A0A410GDV0</accession>
<gene>
    <name evidence="3" type="ORF">CKA81_12025</name>
</gene>
<dbReference type="EMBL" id="CP022987">
    <property type="protein sequence ID" value="QAA94472.1"/>
    <property type="molecule type" value="Genomic_DNA"/>
</dbReference>
<keyword evidence="2" id="KW-0472">Membrane</keyword>
<evidence type="ECO:0000256" key="1">
    <source>
        <dbReference type="SAM" id="Coils"/>
    </source>
</evidence>
<evidence type="ECO:0000256" key="2">
    <source>
        <dbReference type="SAM" id="Phobius"/>
    </source>
</evidence>
<sequence length="353" mass="38468">MPDMQEAASSLDTQAFASTARLPELIRTQMDKLKELDDNVQSALSAAGDAESSAKKAQALSADRGFFTDKKRTAIEGLQAAGIELAKAVQTSAKAQKTAFEFQERLAEISSKLFGLGLQNIAARQIVVRELEARLKGASEEELSELARQELLGVVRQLKEQESLLRKQDALKEQQDKLASGLASHDKKIAYLLQHTDDLHAILVGRIGGMEQDAKRQEEDIQSLRQHMSENQAQVSLALTEHGSALAALVERAGRVDLKLNDHAEQLQVSASKAHGLGKVVEERKEETFALRQQISEQQLLLQGLSRALALAEAKAEQATAGLSSSLDRRVNVLLAVSVTMAMGLAVAMYFLH</sequence>
<proteinExistence type="predicted"/>
<dbReference type="AlphaFoldDB" id="A0A410GDV0"/>
<feature type="coiled-coil region" evidence="1">
    <location>
        <begin position="207"/>
        <end position="234"/>
    </location>
</feature>
<evidence type="ECO:0000313" key="4">
    <source>
        <dbReference type="Proteomes" id="UP000283474"/>
    </source>
</evidence>
<protein>
    <submittedName>
        <fullName evidence="3">Uncharacterized protein</fullName>
    </submittedName>
</protein>
<evidence type="ECO:0000313" key="3">
    <source>
        <dbReference type="EMBL" id="QAA94472.1"/>
    </source>
</evidence>
<keyword evidence="1" id="KW-0175">Coiled coil</keyword>
<feature type="transmembrane region" description="Helical" evidence="2">
    <location>
        <begin position="333"/>
        <end position="352"/>
    </location>
</feature>
<dbReference type="KEGG" id="pus:CKA81_12025"/>
<keyword evidence="2" id="KW-0812">Transmembrane</keyword>